<keyword evidence="2" id="KW-0812">Transmembrane</keyword>
<accession>A0A816U4B7</accession>
<gene>
    <name evidence="3" type="ORF">WKI299_LOCUS18716</name>
    <name evidence="4" type="ORF">XDN619_LOCUS19409</name>
</gene>
<feature type="transmembrane region" description="Helical" evidence="2">
    <location>
        <begin position="51"/>
        <end position="74"/>
    </location>
</feature>
<organism evidence="4 5">
    <name type="scientific">Rotaria magnacalcarata</name>
    <dbReference type="NCBI Taxonomy" id="392030"/>
    <lineage>
        <taxon>Eukaryota</taxon>
        <taxon>Metazoa</taxon>
        <taxon>Spiralia</taxon>
        <taxon>Gnathifera</taxon>
        <taxon>Rotifera</taxon>
        <taxon>Eurotatoria</taxon>
        <taxon>Bdelloidea</taxon>
        <taxon>Philodinida</taxon>
        <taxon>Philodinidae</taxon>
        <taxon>Rotaria</taxon>
    </lineage>
</organism>
<proteinExistence type="predicted"/>
<feature type="region of interest" description="Disordered" evidence="1">
    <location>
        <begin position="269"/>
        <end position="300"/>
    </location>
</feature>
<keyword evidence="2" id="KW-0472">Membrane</keyword>
<feature type="transmembrane region" description="Helical" evidence="2">
    <location>
        <begin position="237"/>
        <end position="261"/>
    </location>
</feature>
<keyword evidence="2" id="KW-1133">Transmembrane helix</keyword>
<evidence type="ECO:0000256" key="1">
    <source>
        <dbReference type="SAM" id="MobiDB-lite"/>
    </source>
</evidence>
<evidence type="ECO:0000313" key="3">
    <source>
        <dbReference type="EMBL" id="CAF2093408.1"/>
    </source>
</evidence>
<evidence type="ECO:0000313" key="5">
    <source>
        <dbReference type="Proteomes" id="UP000663887"/>
    </source>
</evidence>
<comment type="caution">
    <text evidence="4">The sequence shown here is derived from an EMBL/GenBank/DDBJ whole genome shotgun (WGS) entry which is preliminary data.</text>
</comment>
<sequence length="300" mass="34893">MMSLDRSYPFYDESRYNDRTTRSPWPITDKTHECITRREAILLVDNGKIQLLLCLGIPIITYLFLLVLITHRIWSKYCWKKDEKQTENLQHDSKDLTEVITHQDEPEDLSVMTNPKMKLLATVLSFFFQEDSNKNIIQITLIKLLPMSINPFNLTRNFKLYYSAFSPVFIEIPIRNNATETTWVSDGITMGYLKDRINEIGADYFGELTTTTTTTTTSATSLNKIENNCYSYPSTNLLIGFIIGIALIILLSSINLVVMISEKRSKYRTKMEKNSGESLRFDEMFPDLNHPRQQRQQQQK</sequence>
<name>A0A816U4B7_9BILA</name>
<reference evidence="4" key="1">
    <citation type="submission" date="2021-02" db="EMBL/GenBank/DDBJ databases">
        <authorList>
            <person name="Nowell W R."/>
        </authorList>
    </citation>
    <scope>NUCLEOTIDE SEQUENCE</scope>
</reference>
<dbReference type="Proteomes" id="UP000663856">
    <property type="component" value="Unassembled WGS sequence"/>
</dbReference>
<dbReference type="EMBL" id="CAJNRF010007634">
    <property type="protein sequence ID" value="CAF2093408.1"/>
    <property type="molecule type" value="Genomic_DNA"/>
</dbReference>
<evidence type="ECO:0000313" key="4">
    <source>
        <dbReference type="EMBL" id="CAF2104476.1"/>
    </source>
</evidence>
<dbReference type="Proteomes" id="UP000663887">
    <property type="component" value="Unassembled WGS sequence"/>
</dbReference>
<protein>
    <submittedName>
        <fullName evidence="4">Uncharacterized protein</fullName>
    </submittedName>
</protein>
<evidence type="ECO:0000256" key="2">
    <source>
        <dbReference type="SAM" id="Phobius"/>
    </source>
</evidence>
<feature type="compositionally biased region" description="Basic and acidic residues" evidence="1">
    <location>
        <begin position="269"/>
        <end position="283"/>
    </location>
</feature>
<dbReference type="AlphaFoldDB" id="A0A816U4B7"/>
<dbReference type="EMBL" id="CAJNRG010008463">
    <property type="protein sequence ID" value="CAF2104476.1"/>
    <property type="molecule type" value="Genomic_DNA"/>
</dbReference>